<protein>
    <recommendedName>
        <fullName evidence="12">Phospholipid carrier-dependent glycosyltransferase</fullName>
    </recommendedName>
</protein>
<keyword evidence="7 9" id="KW-0472">Membrane</keyword>
<evidence type="ECO:0000313" key="11">
    <source>
        <dbReference type="Proteomes" id="UP000660745"/>
    </source>
</evidence>
<keyword evidence="6 9" id="KW-1133">Transmembrane helix</keyword>
<comment type="caution">
    <text evidence="10">The sequence shown here is derived from an EMBL/GenBank/DDBJ whole genome shotgun (WGS) entry which is preliminary data.</text>
</comment>
<comment type="subcellular location">
    <subcellularLocation>
        <location evidence="1">Cell membrane</location>
        <topology evidence="1">Multi-pass membrane protein</topology>
    </subcellularLocation>
</comment>
<evidence type="ECO:0000313" key="10">
    <source>
        <dbReference type="EMBL" id="GGP05802.1"/>
    </source>
</evidence>
<organism evidence="10 11">
    <name type="scientific">Nonomuraea glycinis</name>
    <dbReference type="NCBI Taxonomy" id="2047744"/>
    <lineage>
        <taxon>Bacteria</taxon>
        <taxon>Bacillati</taxon>
        <taxon>Actinomycetota</taxon>
        <taxon>Actinomycetes</taxon>
        <taxon>Streptosporangiales</taxon>
        <taxon>Streptosporangiaceae</taxon>
        <taxon>Nonomuraea</taxon>
    </lineage>
</organism>
<reference evidence="10" key="1">
    <citation type="journal article" date="2014" name="Int. J. Syst. Evol. Microbiol.">
        <title>Complete genome sequence of Corynebacterium casei LMG S-19264T (=DSM 44701T), isolated from a smear-ripened cheese.</title>
        <authorList>
            <consortium name="US DOE Joint Genome Institute (JGI-PGF)"/>
            <person name="Walter F."/>
            <person name="Albersmeier A."/>
            <person name="Kalinowski J."/>
            <person name="Ruckert C."/>
        </authorList>
    </citation>
    <scope>NUCLEOTIDE SEQUENCE</scope>
    <source>
        <strain evidence="10">CGMCC 4.7430</strain>
    </source>
</reference>
<keyword evidence="2" id="KW-1003">Cell membrane</keyword>
<evidence type="ECO:0000256" key="5">
    <source>
        <dbReference type="ARBA" id="ARBA00022692"/>
    </source>
</evidence>
<dbReference type="InterPro" id="IPR050297">
    <property type="entry name" value="LipidA_mod_glycosyltrf_83"/>
</dbReference>
<gene>
    <name evidence="10" type="ORF">GCM10012278_26800</name>
</gene>
<feature type="transmembrane region" description="Helical" evidence="9">
    <location>
        <begin position="422"/>
        <end position="440"/>
    </location>
</feature>
<feature type="transmembrane region" description="Helical" evidence="9">
    <location>
        <begin position="194"/>
        <end position="221"/>
    </location>
</feature>
<dbReference type="AlphaFoldDB" id="A0A918A4F7"/>
<keyword evidence="5 9" id="KW-0812">Transmembrane</keyword>
<evidence type="ECO:0008006" key="12">
    <source>
        <dbReference type="Google" id="ProtNLM"/>
    </source>
</evidence>
<keyword evidence="3" id="KW-0328">Glycosyltransferase</keyword>
<evidence type="ECO:0000256" key="1">
    <source>
        <dbReference type="ARBA" id="ARBA00004651"/>
    </source>
</evidence>
<feature type="region of interest" description="Disordered" evidence="8">
    <location>
        <begin position="1"/>
        <end position="32"/>
    </location>
</feature>
<feature type="transmembrane region" description="Helical" evidence="9">
    <location>
        <begin position="461"/>
        <end position="482"/>
    </location>
</feature>
<evidence type="ECO:0000256" key="8">
    <source>
        <dbReference type="SAM" id="MobiDB-lite"/>
    </source>
</evidence>
<evidence type="ECO:0000256" key="3">
    <source>
        <dbReference type="ARBA" id="ARBA00022676"/>
    </source>
</evidence>
<evidence type="ECO:0000256" key="2">
    <source>
        <dbReference type="ARBA" id="ARBA00022475"/>
    </source>
</evidence>
<evidence type="ECO:0000256" key="7">
    <source>
        <dbReference type="ARBA" id="ARBA00023136"/>
    </source>
</evidence>
<keyword evidence="4" id="KW-0808">Transferase</keyword>
<evidence type="ECO:0000256" key="4">
    <source>
        <dbReference type="ARBA" id="ARBA00022679"/>
    </source>
</evidence>
<feature type="transmembrane region" description="Helical" evidence="9">
    <location>
        <begin position="228"/>
        <end position="248"/>
    </location>
</feature>
<evidence type="ECO:0000256" key="6">
    <source>
        <dbReference type="ARBA" id="ARBA00022989"/>
    </source>
</evidence>
<dbReference type="GO" id="GO:0005886">
    <property type="term" value="C:plasma membrane"/>
    <property type="evidence" value="ECO:0007669"/>
    <property type="project" value="UniProtKB-SubCell"/>
</dbReference>
<feature type="transmembrane region" description="Helical" evidence="9">
    <location>
        <begin position="113"/>
        <end position="138"/>
    </location>
</feature>
<reference evidence="10" key="2">
    <citation type="submission" date="2020-09" db="EMBL/GenBank/DDBJ databases">
        <authorList>
            <person name="Sun Q."/>
            <person name="Zhou Y."/>
        </authorList>
    </citation>
    <scope>NUCLEOTIDE SEQUENCE</scope>
    <source>
        <strain evidence="10">CGMCC 4.7430</strain>
    </source>
</reference>
<dbReference type="Proteomes" id="UP000660745">
    <property type="component" value="Unassembled WGS sequence"/>
</dbReference>
<dbReference type="PANTHER" id="PTHR33908">
    <property type="entry name" value="MANNOSYLTRANSFERASE YKCB-RELATED"/>
    <property type="match status" value="1"/>
</dbReference>
<dbReference type="GO" id="GO:0009103">
    <property type="term" value="P:lipopolysaccharide biosynthetic process"/>
    <property type="evidence" value="ECO:0007669"/>
    <property type="project" value="UniProtKB-ARBA"/>
</dbReference>
<feature type="transmembrane region" description="Helical" evidence="9">
    <location>
        <begin position="55"/>
        <end position="74"/>
    </location>
</feature>
<dbReference type="GO" id="GO:0016763">
    <property type="term" value="F:pentosyltransferase activity"/>
    <property type="evidence" value="ECO:0007669"/>
    <property type="project" value="TreeGrafter"/>
</dbReference>
<dbReference type="RefSeq" id="WP_225276981.1">
    <property type="nucleotide sequence ID" value="NZ_BMNK01000003.1"/>
</dbReference>
<dbReference type="PANTHER" id="PTHR33908:SF11">
    <property type="entry name" value="MEMBRANE PROTEIN"/>
    <property type="match status" value="1"/>
</dbReference>
<dbReference type="EMBL" id="BMNK01000003">
    <property type="protein sequence ID" value="GGP05802.1"/>
    <property type="molecule type" value="Genomic_DNA"/>
</dbReference>
<evidence type="ECO:0000256" key="9">
    <source>
        <dbReference type="SAM" id="Phobius"/>
    </source>
</evidence>
<sequence length="520" mass="56715">MPIEPEDVQVSGRTGDTPTAADDVPASGRAGERVGGVAGVRERVSAGAFVRRHGWFLGVLAVGAALRVVALLGYRPALWFPDTYTYIVTVFHPRPDLVRPAGYSMFLKLLEPFHAFGMVAVVQHLLGLATAALVYWAVLRGARRRWATLAATPVLLDAYQVQLEHLLVSDTLFMFLIVLAVALCLAKRPKLVTIGLLLAAATLTRTVGQPLILLLAAWFVLRRQLRPAGVLLAAALVPVVAYGAWFYATYERVGIIGANGVFLYARTMSFADCARMDPPPDLRVLCDPRPAGQRPPSQEYIWAKDAPLVALPGITFTRETDDLAGRFAALAIRTQPLDYAGSVLSELARSFVWGRPVYPDQEIYDYYQFPVTPPGPPGRYAAQLGVDYSQRYERGAIGTAVVEPYAGWLRAYQDVARLPGTVLLAVLLVPPALAAGRVVYGRRWTPRGRRRAVDPSSRPGPAPWLLPWTTAVVLLVTPAAAAEFDYRYVLPAVPLAFLAAALACGKRKNFLIGITRNVRL</sequence>
<keyword evidence="11" id="KW-1185">Reference proteome</keyword>
<feature type="transmembrane region" description="Helical" evidence="9">
    <location>
        <begin position="488"/>
        <end position="505"/>
    </location>
</feature>
<feature type="transmembrane region" description="Helical" evidence="9">
    <location>
        <begin position="166"/>
        <end position="188"/>
    </location>
</feature>
<proteinExistence type="predicted"/>
<accession>A0A918A4F7</accession>
<name>A0A918A4F7_9ACTN</name>